<feature type="transmembrane region" description="Helical" evidence="2">
    <location>
        <begin position="172"/>
        <end position="190"/>
    </location>
</feature>
<keyword evidence="2" id="KW-1133">Transmembrane helix</keyword>
<name>A0AAD5T1B1_9FUNG</name>
<protein>
    <recommendedName>
        <fullName evidence="3">TmcB/TmcC TPR repeats domain-containing protein</fullName>
    </recommendedName>
</protein>
<feature type="region of interest" description="Disordered" evidence="1">
    <location>
        <begin position="462"/>
        <end position="490"/>
    </location>
</feature>
<sequence>MQDLAFPLGFVLAPWTSSINWLQTILDYFSPERLVNTQKNPPKLIKLNDRQIGINNPNVKIQKDIINLVGLPVTYSKQIALAVKATFFDSDPKKHDITSRPHSRLDIAYTLFRGILTILSIMLVPTSFGEESIPMLQLWVMTVTCTILSGILAIGYIWYIPFYNYNYSILRAGMMLNFFWASLCLLFTVVRPFSDIGVIYVVLCPITFVLGYYFVGLRRSMVENTQINLVTDPLVLELKVRFKLMEFNLLYNSKHGTAGGLGDKNTVVEIGVENNAAEVETAKATERALLDEINDMYSQGAKTMTKSCMLHLFMSSFQLVHLGNRAQCLAVTAKAALMNPNLDEAFLIFKRQRLLNDKFGGGDVIDFIAYEQNLKLAKENERKATIASVQFWSELMKRNPSFQKLQTHGASISTAVSLAQMHFSSLIKLSPNNPLVFRLYGKFLMNNLNDKRSGQILIDHADELEEDQEREDIGKDEESEHESDAGNCSSLGSDLAAEENFSTRPSVNLFSEDNGVITISGEPQNLGQIVTANNYLKTGAAKVIDKSRQVLGLHKDGYLTPLILHVKHAVDASGKQSFLGVLKPAKKSPTAGFVMFSADQLKVKYASQNIGEIFNFQHSRLADVSATDWFPGLTVETIDQVTKAGFRTEIERADEKISFKVSGDKLAVGENVIYITRVLFRNTSKSATEVPKSLQEYLRSQTVEIQVPHNANQMEQQSEPNEDPFQDSCKFDTAIPMVFSAQSSKEVLHESKENIFIPADTPDNLNIPAKFFSEDSRKKMSFSGKRQSFEETPPHSPGEKTKHVAEQRLKKLDQRSEGSGSKASSARNVKKIISEQNTTSNKHINAIEAVYVIGIILLWIAAIFSDLEFSTTLSGITQRIENLNSLLLSALYTVQIADAVRSLDMHRIKWVENYNMISADTIAGSRAQILNNTEYIATVMSLITIYQFQQTPLINISGLSYTAVNYFEAVSLFLAGSEYVAQVDLNDSQIVENMQFVMNNGPTMILAIFNNSAIAEMNDYVVYTSTEPAVFFTIAILAPCFAFILIFLIIFPLYYHIEKYRNKFLTMFCDIPKEIVRGIYESNLQRLVEAQEDEEEGQSNVIGNGGYENQMAIENLMVSSTVDDIQDIGFDTSGLKNSMNADPIVATKKFKITTALKNFFMSNHRLGVYSIFFVVLTAAYFLTAGYLSYSYIISMQSTATSTLWTLQRSIYTTLAVFGCREQFYGTTHRLNITNTTEMVTSVFTYNATRDTAYLDSFANDLNWMDYSRLYGSSQMSTPPLILSDDSYSSLYIEVDNGCPDTSSDPTDCTSTMGGILASGLHAGIEWLNDLILFIGDVYEGRVPVVWTLNIVEFSDQLFGTLRNLNSNYLTPNIQTSGYLFWQSWQDSAAKFSLIQIIASCCYIFVLLLLYVFVVRASLSSIGQEMQRTSALVHMVPSEIIRTVPSFKHWAVEMGLKPPMRMSNRRKSDYALQVNIIENAPISNKQEVSKAGGKGKEAKFEVKSVDVLKSADFLA</sequence>
<feature type="transmembrane region" description="Helical" evidence="2">
    <location>
        <begin position="1166"/>
        <end position="1189"/>
    </location>
</feature>
<evidence type="ECO:0000259" key="3">
    <source>
        <dbReference type="Pfam" id="PF25474"/>
    </source>
</evidence>
<dbReference type="Proteomes" id="UP001211907">
    <property type="component" value="Unassembled WGS sequence"/>
</dbReference>
<keyword evidence="2" id="KW-0472">Membrane</keyword>
<dbReference type="EMBL" id="JADGJH010000719">
    <property type="protein sequence ID" value="KAJ3123747.1"/>
    <property type="molecule type" value="Genomic_DNA"/>
</dbReference>
<feature type="transmembrane region" description="Helical" evidence="2">
    <location>
        <begin position="846"/>
        <end position="864"/>
    </location>
</feature>
<feature type="transmembrane region" description="Helical" evidence="2">
    <location>
        <begin position="107"/>
        <end position="124"/>
    </location>
</feature>
<gene>
    <name evidence="4" type="ORF">HK100_011499</name>
</gene>
<dbReference type="InterPro" id="IPR052994">
    <property type="entry name" value="Tiny_macrocysts_regulators"/>
</dbReference>
<evidence type="ECO:0000256" key="2">
    <source>
        <dbReference type="SAM" id="Phobius"/>
    </source>
</evidence>
<feature type="domain" description="TmcB/TmcC TPR repeats" evidence="3">
    <location>
        <begin position="353"/>
        <end position="470"/>
    </location>
</feature>
<dbReference type="PANTHER" id="PTHR31600:SF2">
    <property type="entry name" value="GAMETE ENRICHED GENE 10 PROTEIN-RELATED"/>
    <property type="match status" value="1"/>
</dbReference>
<organism evidence="4 5">
    <name type="scientific">Physocladia obscura</name>
    <dbReference type="NCBI Taxonomy" id="109957"/>
    <lineage>
        <taxon>Eukaryota</taxon>
        <taxon>Fungi</taxon>
        <taxon>Fungi incertae sedis</taxon>
        <taxon>Chytridiomycota</taxon>
        <taxon>Chytridiomycota incertae sedis</taxon>
        <taxon>Chytridiomycetes</taxon>
        <taxon>Chytridiales</taxon>
        <taxon>Chytriomycetaceae</taxon>
        <taxon>Physocladia</taxon>
    </lineage>
</organism>
<keyword evidence="2" id="KW-0812">Transmembrane</keyword>
<proteinExistence type="predicted"/>
<dbReference type="PANTHER" id="PTHR31600">
    <property type="entry name" value="TINY MACROCYSTS PROTEIN B-RELATED"/>
    <property type="match status" value="1"/>
</dbReference>
<feature type="compositionally biased region" description="Basic and acidic residues" evidence="1">
    <location>
        <begin position="787"/>
        <end position="805"/>
    </location>
</feature>
<keyword evidence="5" id="KW-1185">Reference proteome</keyword>
<evidence type="ECO:0000313" key="4">
    <source>
        <dbReference type="EMBL" id="KAJ3123747.1"/>
    </source>
</evidence>
<feature type="region of interest" description="Disordered" evidence="1">
    <location>
        <begin position="782"/>
        <end position="805"/>
    </location>
</feature>
<evidence type="ECO:0000256" key="1">
    <source>
        <dbReference type="SAM" id="MobiDB-lite"/>
    </source>
</evidence>
<feature type="compositionally biased region" description="Basic and acidic residues" evidence="1">
    <location>
        <begin position="471"/>
        <end position="484"/>
    </location>
</feature>
<dbReference type="InterPro" id="IPR057352">
    <property type="entry name" value="TPR_TmcB/C"/>
</dbReference>
<feature type="transmembrane region" description="Helical" evidence="2">
    <location>
        <begin position="196"/>
        <end position="215"/>
    </location>
</feature>
<dbReference type="Pfam" id="PF25474">
    <property type="entry name" value="TPR_TmcB"/>
    <property type="match status" value="1"/>
</dbReference>
<evidence type="ECO:0000313" key="5">
    <source>
        <dbReference type="Proteomes" id="UP001211907"/>
    </source>
</evidence>
<feature type="transmembrane region" description="Helical" evidence="2">
    <location>
        <begin position="1393"/>
        <end position="1418"/>
    </location>
</feature>
<feature type="transmembrane region" description="Helical" evidence="2">
    <location>
        <begin position="136"/>
        <end position="160"/>
    </location>
</feature>
<feature type="transmembrane region" description="Helical" evidence="2">
    <location>
        <begin position="1029"/>
        <end position="1055"/>
    </location>
</feature>
<accession>A0AAD5T1B1</accession>
<comment type="caution">
    <text evidence="4">The sequence shown here is derived from an EMBL/GenBank/DDBJ whole genome shotgun (WGS) entry which is preliminary data.</text>
</comment>
<reference evidence="4" key="1">
    <citation type="submission" date="2020-05" db="EMBL/GenBank/DDBJ databases">
        <title>Phylogenomic resolution of chytrid fungi.</title>
        <authorList>
            <person name="Stajich J.E."/>
            <person name="Amses K."/>
            <person name="Simmons R."/>
            <person name="Seto K."/>
            <person name="Myers J."/>
            <person name="Bonds A."/>
            <person name="Quandt C.A."/>
            <person name="Barry K."/>
            <person name="Liu P."/>
            <person name="Grigoriev I."/>
            <person name="Longcore J.E."/>
            <person name="James T.Y."/>
        </authorList>
    </citation>
    <scope>NUCLEOTIDE SEQUENCE</scope>
    <source>
        <strain evidence="4">JEL0513</strain>
    </source>
</reference>